<keyword evidence="1" id="KW-0472">Membrane</keyword>
<dbReference type="KEGG" id="mbe:MBM_08404"/>
<dbReference type="InParanoid" id="K1WKB0"/>
<feature type="transmembrane region" description="Helical" evidence="1">
    <location>
        <begin position="42"/>
        <end position="61"/>
    </location>
</feature>
<reference evidence="2 3" key="1">
    <citation type="journal article" date="2012" name="BMC Genomics">
        <title>Sequencing the genome of Marssonina brunnea reveals fungus-poplar co-evolution.</title>
        <authorList>
            <person name="Zhu S."/>
            <person name="Cao Y.-Z."/>
            <person name="Jiang C."/>
            <person name="Tan B.-Y."/>
            <person name="Wang Z."/>
            <person name="Feng S."/>
            <person name="Zhang L."/>
            <person name="Su X.-H."/>
            <person name="Brejova B."/>
            <person name="Vinar T."/>
            <person name="Xu M."/>
            <person name="Wang M.-X."/>
            <person name="Zhang S.-G."/>
            <person name="Huang M.-R."/>
            <person name="Wu R."/>
            <person name="Zhou Y."/>
        </authorList>
    </citation>
    <scope>NUCLEOTIDE SEQUENCE [LARGE SCALE GENOMIC DNA]</scope>
    <source>
        <strain evidence="2 3">MB_m1</strain>
    </source>
</reference>
<dbReference type="Proteomes" id="UP000006753">
    <property type="component" value="Unassembled WGS sequence"/>
</dbReference>
<proteinExistence type="predicted"/>
<evidence type="ECO:0000313" key="2">
    <source>
        <dbReference type="EMBL" id="EKD13321.1"/>
    </source>
</evidence>
<gene>
    <name evidence="2" type="ORF">MBM_08404</name>
</gene>
<keyword evidence="3" id="KW-1185">Reference proteome</keyword>
<dbReference type="EMBL" id="JH921450">
    <property type="protein sequence ID" value="EKD13321.1"/>
    <property type="molecule type" value="Genomic_DNA"/>
</dbReference>
<keyword evidence="1" id="KW-1133">Transmembrane helix</keyword>
<evidence type="ECO:0000256" key="1">
    <source>
        <dbReference type="SAM" id="Phobius"/>
    </source>
</evidence>
<dbReference type="HOGENOM" id="CLU_077722_0_0_1"/>
<evidence type="ECO:0000313" key="3">
    <source>
        <dbReference type="Proteomes" id="UP000006753"/>
    </source>
</evidence>
<protein>
    <submittedName>
        <fullName evidence="2">Uncharacterized protein</fullName>
    </submittedName>
</protein>
<name>K1WKB0_MARBU</name>
<sequence>MAMAGTPLGRLALNAAFLRGVANNPGGLANKGKGFRSSLDSLAGFAFALKTFNLNVAFIRLNSLIVANRAPMIRSASSISPFPLALALTLAAFIALVAPVAFAALVALAILIIVASFALAIAFAAFAAAPAVAITLTKRRAKVKRLLRALINLLL</sequence>
<accession>K1WKB0</accession>
<feature type="transmembrane region" description="Helical" evidence="1">
    <location>
        <begin position="82"/>
        <end position="102"/>
    </location>
</feature>
<organism evidence="2 3">
    <name type="scientific">Marssonina brunnea f. sp. multigermtubi (strain MB_m1)</name>
    <name type="common">Marssonina leaf spot fungus</name>
    <dbReference type="NCBI Taxonomy" id="1072389"/>
    <lineage>
        <taxon>Eukaryota</taxon>
        <taxon>Fungi</taxon>
        <taxon>Dikarya</taxon>
        <taxon>Ascomycota</taxon>
        <taxon>Pezizomycotina</taxon>
        <taxon>Leotiomycetes</taxon>
        <taxon>Helotiales</taxon>
        <taxon>Drepanopezizaceae</taxon>
        <taxon>Drepanopeziza</taxon>
    </lineage>
</organism>
<feature type="transmembrane region" description="Helical" evidence="1">
    <location>
        <begin position="108"/>
        <end position="136"/>
    </location>
</feature>
<dbReference type="AlphaFoldDB" id="K1WKB0"/>
<keyword evidence="1" id="KW-0812">Transmembrane</keyword>